<reference evidence="1" key="1">
    <citation type="submission" date="2021-08" db="EMBL/GenBank/DDBJ databases">
        <title>WGS assembly of Ceratopteris richardii.</title>
        <authorList>
            <person name="Marchant D.B."/>
            <person name="Chen G."/>
            <person name="Jenkins J."/>
            <person name="Shu S."/>
            <person name="Leebens-Mack J."/>
            <person name="Grimwood J."/>
            <person name="Schmutz J."/>
            <person name="Soltis P."/>
            <person name="Soltis D."/>
            <person name="Chen Z.-H."/>
        </authorList>
    </citation>
    <scope>NUCLEOTIDE SEQUENCE</scope>
    <source>
        <strain evidence="1">Whitten #5841</strain>
        <tissue evidence="1">Leaf</tissue>
    </source>
</reference>
<sequence length="182" mass="20073">MTVNGHPSSPRHAAAVIFSVCRLQPPASMLCPRAGFQAFNSLLILRTTSSSTLMSPHMMISVSNLSVPQPTISSAHRFSLSDVLLRRSQQNHSSGDLLCGSHSLSLSFSLKSLYKRCFPLMKKFRMTIDDMTTNRAIPSPTLHIQHDENSNRAAGDRCRPACKEIDSIETTILSLNPFSLFV</sequence>
<evidence type="ECO:0000313" key="2">
    <source>
        <dbReference type="Proteomes" id="UP000825935"/>
    </source>
</evidence>
<evidence type="ECO:0000313" key="1">
    <source>
        <dbReference type="EMBL" id="KAH7306779.1"/>
    </source>
</evidence>
<protein>
    <submittedName>
        <fullName evidence="1">Uncharacterized protein</fullName>
    </submittedName>
</protein>
<keyword evidence="2" id="KW-1185">Reference proteome</keyword>
<organism evidence="1 2">
    <name type="scientific">Ceratopteris richardii</name>
    <name type="common">Triangle waterfern</name>
    <dbReference type="NCBI Taxonomy" id="49495"/>
    <lineage>
        <taxon>Eukaryota</taxon>
        <taxon>Viridiplantae</taxon>
        <taxon>Streptophyta</taxon>
        <taxon>Embryophyta</taxon>
        <taxon>Tracheophyta</taxon>
        <taxon>Polypodiopsida</taxon>
        <taxon>Polypodiidae</taxon>
        <taxon>Polypodiales</taxon>
        <taxon>Pteridineae</taxon>
        <taxon>Pteridaceae</taxon>
        <taxon>Parkerioideae</taxon>
        <taxon>Ceratopteris</taxon>
    </lineage>
</organism>
<dbReference type="AlphaFoldDB" id="A0A8T2S6X5"/>
<dbReference type="EMBL" id="CM035427">
    <property type="protein sequence ID" value="KAH7306779.1"/>
    <property type="molecule type" value="Genomic_DNA"/>
</dbReference>
<dbReference type="Proteomes" id="UP000825935">
    <property type="component" value="Chromosome 22"/>
</dbReference>
<proteinExistence type="predicted"/>
<gene>
    <name evidence="1" type="ORF">KP509_22G029800</name>
</gene>
<name>A0A8T2S6X5_CERRI</name>
<accession>A0A8T2S6X5</accession>
<comment type="caution">
    <text evidence="1">The sequence shown here is derived from an EMBL/GenBank/DDBJ whole genome shotgun (WGS) entry which is preliminary data.</text>
</comment>